<evidence type="ECO:0000313" key="4">
    <source>
        <dbReference type="Proteomes" id="UP000324222"/>
    </source>
</evidence>
<sequence>MLLLLFMGGTAAGGGGECCCCCCCGTLFRGGGRGRAAGTGQVIRVMGLTSPPAGSVGFVNPRASPKHSAAPTGTPSR</sequence>
<protein>
    <recommendedName>
        <fullName evidence="5">Secreted protein</fullName>
    </recommendedName>
</protein>
<evidence type="ECO:0008006" key="5">
    <source>
        <dbReference type="Google" id="ProtNLM"/>
    </source>
</evidence>
<reference evidence="3 4" key="1">
    <citation type="submission" date="2019-05" db="EMBL/GenBank/DDBJ databases">
        <title>Another draft genome of Portunus trituberculatus and its Hox gene families provides insights of decapod evolution.</title>
        <authorList>
            <person name="Jeong J.-H."/>
            <person name="Song I."/>
            <person name="Kim S."/>
            <person name="Choi T."/>
            <person name="Kim D."/>
            <person name="Ryu S."/>
            <person name="Kim W."/>
        </authorList>
    </citation>
    <scope>NUCLEOTIDE SEQUENCE [LARGE SCALE GENOMIC DNA]</scope>
    <source>
        <tissue evidence="3">Muscle</tissue>
    </source>
</reference>
<accession>A0A5B7FEN2</accession>
<dbReference type="AlphaFoldDB" id="A0A5B7FEN2"/>
<keyword evidence="4" id="KW-1185">Reference proteome</keyword>
<keyword evidence="2" id="KW-0732">Signal</keyword>
<gene>
    <name evidence="3" type="ORF">E2C01_037321</name>
</gene>
<dbReference type="Proteomes" id="UP000324222">
    <property type="component" value="Unassembled WGS sequence"/>
</dbReference>
<evidence type="ECO:0000256" key="1">
    <source>
        <dbReference type="SAM" id="MobiDB-lite"/>
    </source>
</evidence>
<feature type="region of interest" description="Disordered" evidence="1">
    <location>
        <begin position="56"/>
        <end position="77"/>
    </location>
</feature>
<feature type="signal peptide" evidence="2">
    <location>
        <begin position="1"/>
        <end position="16"/>
    </location>
</feature>
<evidence type="ECO:0000256" key="2">
    <source>
        <dbReference type="SAM" id="SignalP"/>
    </source>
</evidence>
<feature type="chain" id="PRO_5022723815" description="Secreted protein" evidence="2">
    <location>
        <begin position="17"/>
        <end position="77"/>
    </location>
</feature>
<name>A0A5B7FEN2_PORTR</name>
<proteinExistence type="predicted"/>
<comment type="caution">
    <text evidence="3">The sequence shown here is derived from an EMBL/GenBank/DDBJ whole genome shotgun (WGS) entry which is preliminary data.</text>
</comment>
<evidence type="ECO:0000313" key="3">
    <source>
        <dbReference type="EMBL" id="MPC43669.1"/>
    </source>
</evidence>
<organism evidence="3 4">
    <name type="scientific">Portunus trituberculatus</name>
    <name type="common">Swimming crab</name>
    <name type="synonym">Neptunus trituberculatus</name>
    <dbReference type="NCBI Taxonomy" id="210409"/>
    <lineage>
        <taxon>Eukaryota</taxon>
        <taxon>Metazoa</taxon>
        <taxon>Ecdysozoa</taxon>
        <taxon>Arthropoda</taxon>
        <taxon>Crustacea</taxon>
        <taxon>Multicrustacea</taxon>
        <taxon>Malacostraca</taxon>
        <taxon>Eumalacostraca</taxon>
        <taxon>Eucarida</taxon>
        <taxon>Decapoda</taxon>
        <taxon>Pleocyemata</taxon>
        <taxon>Brachyura</taxon>
        <taxon>Eubrachyura</taxon>
        <taxon>Portunoidea</taxon>
        <taxon>Portunidae</taxon>
        <taxon>Portuninae</taxon>
        <taxon>Portunus</taxon>
    </lineage>
</organism>
<dbReference type="EMBL" id="VSRR010005936">
    <property type="protein sequence ID" value="MPC43669.1"/>
    <property type="molecule type" value="Genomic_DNA"/>
</dbReference>